<dbReference type="SUPFAM" id="SSF56349">
    <property type="entry name" value="DNA breaking-rejoining enzymes"/>
    <property type="match status" value="1"/>
</dbReference>
<evidence type="ECO:0000256" key="2">
    <source>
        <dbReference type="ARBA" id="ARBA00022908"/>
    </source>
</evidence>
<dbReference type="Pfam" id="PF00589">
    <property type="entry name" value="Phage_integrase"/>
    <property type="match status" value="1"/>
</dbReference>
<protein>
    <submittedName>
        <fullName evidence="6">Site-specific integrase</fullName>
    </submittedName>
</protein>
<comment type="similarity">
    <text evidence="1">Belongs to the 'phage' integrase family.</text>
</comment>
<comment type="caution">
    <text evidence="6">The sequence shown here is derived from an EMBL/GenBank/DDBJ whole genome shotgun (WGS) entry which is preliminary data.</text>
</comment>
<keyword evidence="3" id="KW-0238">DNA-binding</keyword>
<dbReference type="Gene3D" id="1.10.443.10">
    <property type="entry name" value="Intergrase catalytic core"/>
    <property type="match status" value="1"/>
</dbReference>
<reference evidence="6 7" key="1">
    <citation type="journal article" date="2016" name="Eur. J. Clin. Microbiol. Infect. Dis.">
        <title>Whole genome sequencing as a tool for phylogenetic analysis of clinical strains of Mitis group streptococci.</title>
        <authorList>
            <person name="Rasmussen L.H."/>
            <person name="Dargis R."/>
            <person name="Hojholt K."/>
            <person name="Christensen J.J."/>
            <person name="Skovgaard O."/>
            <person name="Justesen U.S."/>
            <person name="Rosenvinge F.S."/>
            <person name="Moser C."/>
            <person name="Lukjancenko O."/>
            <person name="Rasmussen S."/>
            <person name="Nielsen X.C."/>
        </authorList>
    </citation>
    <scope>NUCLEOTIDE SEQUENCE [LARGE SCALE GENOMIC DNA]</scope>
    <source>
        <strain evidence="6 7">RH_17439_08</strain>
    </source>
</reference>
<dbReference type="GO" id="GO:0003677">
    <property type="term" value="F:DNA binding"/>
    <property type="evidence" value="ECO:0007669"/>
    <property type="project" value="UniProtKB-KW"/>
</dbReference>
<dbReference type="EMBL" id="NCVH01000031">
    <property type="protein sequence ID" value="ORO94734.1"/>
    <property type="molecule type" value="Genomic_DNA"/>
</dbReference>
<gene>
    <name evidence="6" type="ORF">B7698_05680</name>
</gene>
<feature type="domain" description="Tyr recombinase" evidence="5">
    <location>
        <begin position="170"/>
        <end position="376"/>
    </location>
</feature>
<dbReference type="PANTHER" id="PTHR30629:SF6">
    <property type="entry name" value="PROPHAGE INTEGRASE INTA-RELATED"/>
    <property type="match status" value="1"/>
</dbReference>
<dbReference type="InterPro" id="IPR013762">
    <property type="entry name" value="Integrase-like_cat_sf"/>
</dbReference>
<evidence type="ECO:0000259" key="5">
    <source>
        <dbReference type="PROSITE" id="PS51898"/>
    </source>
</evidence>
<evidence type="ECO:0000256" key="1">
    <source>
        <dbReference type="ARBA" id="ARBA00008857"/>
    </source>
</evidence>
<name>A0A1X1K5V5_STRMT</name>
<dbReference type="GO" id="GO:0015074">
    <property type="term" value="P:DNA integration"/>
    <property type="evidence" value="ECO:0007669"/>
    <property type="project" value="UniProtKB-KW"/>
</dbReference>
<dbReference type="GO" id="GO:0006310">
    <property type="term" value="P:DNA recombination"/>
    <property type="evidence" value="ECO:0007669"/>
    <property type="project" value="UniProtKB-KW"/>
</dbReference>
<keyword evidence="4" id="KW-0233">DNA recombination</keyword>
<dbReference type="InterPro" id="IPR011010">
    <property type="entry name" value="DNA_brk_join_enz"/>
</dbReference>
<sequence length="383" mass="44323">MWMEELPNGRFRYAERYTDPYTEKLKKISIVLDSKSPRAKKEAQKILDEKIAEKLQSLTTTDMLFTDVLNDWWELHKKSIKPSTIKTMVYAVDEIKETFAPEVKIKNITAKYTQQFFTDSEENHIKLKKQKSVLSMVFKYALDMELIDSNPVQRVRLPKKVVTYETMERIEDKFLEQSELKRLLKAMKKYNRGYHVARMAEFMALNGCRVGEAGALKFENYDRENKTITINGTLDPTRKGSEGIKTTPKTLSSIRVVDLTKKEIEIIEEFIELHELRKSTNPNYKDMGFIFVSANGIPIHKSSIGKLMKNANATLKNPINKPLHPHILRHTLISTLAENNIPLKAITQRVGHKDNGKTTMEIYTHVTKNIKSKVVDVLDKIYK</sequence>
<accession>A0A1X1K5V5</accession>
<dbReference type="InterPro" id="IPR002104">
    <property type="entry name" value="Integrase_catalytic"/>
</dbReference>
<evidence type="ECO:0000313" key="7">
    <source>
        <dbReference type="Proteomes" id="UP000193367"/>
    </source>
</evidence>
<dbReference type="PANTHER" id="PTHR30629">
    <property type="entry name" value="PROPHAGE INTEGRASE"/>
    <property type="match status" value="1"/>
</dbReference>
<evidence type="ECO:0000313" key="6">
    <source>
        <dbReference type="EMBL" id="ORO94734.1"/>
    </source>
</evidence>
<evidence type="ECO:0000256" key="3">
    <source>
        <dbReference type="ARBA" id="ARBA00023125"/>
    </source>
</evidence>
<organism evidence="6 7">
    <name type="scientific">Streptococcus mitis</name>
    <dbReference type="NCBI Taxonomy" id="28037"/>
    <lineage>
        <taxon>Bacteria</taxon>
        <taxon>Bacillati</taxon>
        <taxon>Bacillota</taxon>
        <taxon>Bacilli</taxon>
        <taxon>Lactobacillales</taxon>
        <taxon>Streptococcaceae</taxon>
        <taxon>Streptococcus</taxon>
        <taxon>Streptococcus mitis group</taxon>
    </lineage>
</organism>
<dbReference type="CDD" id="cd01189">
    <property type="entry name" value="INT_ICEBs1_C_like"/>
    <property type="match status" value="1"/>
</dbReference>
<dbReference type="Pfam" id="PF14659">
    <property type="entry name" value="Phage_int_SAM_3"/>
    <property type="match status" value="1"/>
</dbReference>
<evidence type="ECO:0000256" key="4">
    <source>
        <dbReference type="ARBA" id="ARBA00023172"/>
    </source>
</evidence>
<keyword evidence="2" id="KW-0229">DNA integration</keyword>
<proteinExistence type="inferred from homology"/>
<dbReference type="AlphaFoldDB" id="A0A1X1K5V5"/>
<dbReference type="InterPro" id="IPR004107">
    <property type="entry name" value="Integrase_SAM-like_N"/>
</dbReference>
<dbReference type="Gene3D" id="1.10.150.130">
    <property type="match status" value="1"/>
</dbReference>
<dbReference type="Proteomes" id="UP000193367">
    <property type="component" value="Unassembled WGS sequence"/>
</dbReference>
<dbReference type="PROSITE" id="PS51898">
    <property type="entry name" value="TYR_RECOMBINASE"/>
    <property type="match status" value="1"/>
</dbReference>
<dbReference type="InterPro" id="IPR010998">
    <property type="entry name" value="Integrase_recombinase_N"/>
</dbReference>
<dbReference type="InterPro" id="IPR050808">
    <property type="entry name" value="Phage_Integrase"/>
</dbReference>